<protein>
    <submittedName>
        <fullName evidence="1">Uncharacterized protein</fullName>
    </submittedName>
</protein>
<name>A0A3N6RHB4_9CYAN</name>
<keyword evidence="2" id="KW-1185">Reference proteome</keyword>
<proteinExistence type="predicted"/>
<dbReference type="OrthoDB" id="454733at2"/>
<reference evidence="1 2" key="1">
    <citation type="journal article" date="2018" name="ACS Chem. Biol.">
        <title>Ketoreductase domain dysfunction expands chemodiversity: malyngamide biosynthesis in the cyanobacterium Okeania hirsuta.</title>
        <authorList>
            <person name="Moss N.A."/>
            <person name="Leao T."/>
            <person name="Rankin M."/>
            <person name="McCullough T.M."/>
            <person name="Qu P."/>
            <person name="Korobeynikov A."/>
            <person name="Smith J.L."/>
            <person name="Gerwick L."/>
            <person name="Gerwick W.H."/>
        </authorList>
    </citation>
    <scope>NUCLEOTIDE SEQUENCE [LARGE SCALE GENOMIC DNA]</scope>
    <source>
        <strain evidence="1 2">PAB10Feb10-1</strain>
    </source>
</reference>
<accession>A0A3N6RHB4</accession>
<dbReference type="AlphaFoldDB" id="A0A3N6RHB4"/>
<evidence type="ECO:0000313" key="2">
    <source>
        <dbReference type="Proteomes" id="UP000269154"/>
    </source>
</evidence>
<evidence type="ECO:0000313" key="1">
    <source>
        <dbReference type="EMBL" id="RQH43137.1"/>
    </source>
</evidence>
<comment type="caution">
    <text evidence="1">The sequence shown here is derived from an EMBL/GenBank/DDBJ whole genome shotgun (WGS) entry which is preliminary data.</text>
</comment>
<sequence>MNDNFQVLKNDDDVLLFCKDKFTVCRFKELCLEPIKVTIYSPQENRQNRLLVIFVRLSGGFIVDKKVHIGLNSNKWESVAEEIECQLLKVGDI</sequence>
<dbReference type="Proteomes" id="UP000269154">
    <property type="component" value="Unassembled WGS sequence"/>
</dbReference>
<organism evidence="1 2">
    <name type="scientific">Okeania hirsuta</name>
    <dbReference type="NCBI Taxonomy" id="1458930"/>
    <lineage>
        <taxon>Bacteria</taxon>
        <taxon>Bacillati</taxon>
        <taxon>Cyanobacteriota</taxon>
        <taxon>Cyanophyceae</taxon>
        <taxon>Oscillatoriophycideae</taxon>
        <taxon>Oscillatoriales</taxon>
        <taxon>Microcoleaceae</taxon>
        <taxon>Okeania</taxon>
    </lineage>
</organism>
<dbReference type="RefSeq" id="WP_124145022.1">
    <property type="nucleotide sequence ID" value="NZ_CAWOKI010000062.1"/>
</dbReference>
<gene>
    <name evidence="1" type="ORF">D5R40_13605</name>
</gene>
<dbReference type="EMBL" id="RCBY01000066">
    <property type="protein sequence ID" value="RQH43137.1"/>
    <property type="molecule type" value="Genomic_DNA"/>
</dbReference>